<dbReference type="GO" id="GO:0005829">
    <property type="term" value="C:cytosol"/>
    <property type="evidence" value="ECO:0007669"/>
    <property type="project" value="TreeGrafter"/>
</dbReference>
<organism evidence="2 3">
    <name type="scientific">Cohaesibacter gelatinilyticus</name>
    <dbReference type="NCBI Taxonomy" id="372072"/>
    <lineage>
        <taxon>Bacteria</taxon>
        <taxon>Pseudomonadati</taxon>
        <taxon>Pseudomonadota</taxon>
        <taxon>Alphaproteobacteria</taxon>
        <taxon>Hyphomicrobiales</taxon>
        <taxon>Cohaesibacteraceae</taxon>
    </lineage>
</organism>
<protein>
    <submittedName>
        <fullName evidence="2">L-lactate dehydrogenase complex protein LldE</fullName>
    </submittedName>
</protein>
<sequence length="276" mass="30394">MDQLEFDFDVPEIDHPARKGKQVGLFVTCLVDLLRPVVGFSSVKLLEDAGFDVVVPQNQTCCGQSAHHSDDKSDAQDLARDVIKTFEPYDYIVTPSKSCAAILQDIYPDLLADDPAWQQRALQTAKKSFELITFLHDVAATERFSSRFQGSITYHTHCEEQDVPSTDKLAKTLLGKLSLIELREMNEQTNAAADPSSSHLTGTFEKEAHSDTQIPKRIIAAGAGTVLSNDMGHLMNLARLLKRDGSAIEVRHVAEVLADMADGPAIGEKQFANRKT</sequence>
<accession>A0A285NDA4</accession>
<dbReference type="GO" id="GO:0016491">
    <property type="term" value="F:oxidoreductase activity"/>
    <property type="evidence" value="ECO:0007669"/>
    <property type="project" value="UniProtKB-ARBA"/>
</dbReference>
<name>A0A285NDA4_9HYPH</name>
<keyword evidence="3" id="KW-1185">Reference proteome</keyword>
<dbReference type="EMBL" id="OBEL01000001">
    <property type="protein sequence ID" value="SNZ05631.1"/>
    <property type="molecule type" value="Genomic_DNA"/>
</dbReference>
<dbReference type="InterPro" id="IPR004017">
    <property type="entry name" value="Cys_rich_dom"/>
</dbReference>
<dbReference type="PANTHER" id="PTHR30296">
    <property type="entry name" value="UNCHARACTERIZED PROTEIN YKGE"/>
    <property type="match status" value="1"/>
</dbReference>
<dbReference type="Proteomes" id="UP000219439">
    <property type="component" value="Unassembled WGS sequence"/>
</dbReference>
<gene>
    <name evidence="2" type="ORF">SAMN06265368_0167</name>
</gene>
<dbReference type="AlphaFoldDB" id="A0A285NDA4"/>
<proteinExistence type="predicted"/>
<evidence type="ECO:0000259" key="1">
    <source>
        <dbReference type="Pfam" id="PF02754"/>
    </source>
</evidence>
<feature type="domain" description="Cysteine-rich" evidence="1">
    <location>
        <begin position="23"/>
        <end position="103"/>
    </location>
</feature>
<evidence type="ECO:0000313" key="2">
    <source>
        <dbReference type="EMBL" id="SNZ05631.1"/>
    </source>
</evidence>
<dbReference type="Pfam" id="PF02754">
    <property type="entry name" value="CCG"/>
    <property type="match status" value="1"/>
</dbReference>
<dbReference type="OrthoDB" id="9770306at2"/>
<dbReference type="RefSeq" id="WP_097151521.1">
    <property type="nucleotide sequence ID" value="NZ_OBEL01000001.1"/>
</dbReference>
<dbReference type="PANTHER" id="PTHR30296:SF0">
    <property type="entry name" value="LACTATE UTILIZATION PROTEIN A"/>
    <property type="match status" value="1"/>
</dbReference>
<reference evidence="2 3" key="1">
    <citation type="submission" date="2017-09" db="EMBL/GenBank/DDBJ databases">
        <authorList>
            <person name="Ehlers B."/>
            <person name="Leendertz F.H."/>
        </authorList>
    </citation>
    <scope>NUCLEOTIDE SEQUENCE [LARGE SCALE GENOMIC DNA]</scope>
    <source>
        <strain evidence="2 3">DSM 18289</strain>
    </source>
</reference>
<evidence type="ECO:0000313" key="3">
    <source>
        <dbReference type="Proteomes" id="UP000219439"/>
    </source>
</evidence>